<dbReference type="InterPro" id="IPR000515">
    <property type="entry name" value="MetI-like"/>
</dbReference>
<feature type="domain" description="ABC transmembrane type-1" evidence="8">
    <location>
        <begin position="94"/>
        <end position="286"/>
    </location>
</feature>
<evidence type="ECO:0000256" key="6">
    <source>
        <dbReference type="ARBA" id="ARBA00023136"/>
    </source>
</evidence>
<keyword evidence="2 7" id="KW-0813">Transport</keyword>
<name>A0A2D3PTM3_9FUSO</name>
<dbReference type="InterPro" id="IPR035906">
    <property type="entry name" value="MetI-like_sf"/>
</dbReference>
<comment type="similarity">
    <text evidence="7">Belongs to the binding-protein-dependent transport system permease family.</text>
</comment>
<feature type="transmembrane region" description="Helical" evidence="7">
    <location>
        <begin position="232"/>
        <end position="254"/>
    </location>
</feature>
<organism evidence="9 10">
    <name type="scientific">Fusobacterium pseudoperiodonticum</name>
    <dbReference type="NCBI Taxonomy" id="2663009"/>
    <lineage>
        <taxon>Bacteria</taxon>
        <taxon>Fusobacteriati</taxon>
        <taxon>Fusobacteriota</taxon>
        <taxon>Fusobacteriia</taxon>
        <taxon>Fusobacteriales</taxon>
        <taxon>Fusobacteriaceae</taxon>
        <taxon>Fusobacterium</taxon>
    </lineage>
</organism>
<dbReference type="GO" id="GO:0005886">
    <property type="term" value="C:plasma membrane"/>
    <property type="evidence" value="ECO:0007669"/>
    <property type="project" value="UniProtKB-SubCell"/>
</dbReference>
<dbReference type="SUPFAM" id="SSF161098">
    <property type="entry name" value="MetI-like"/>
    <property type="match status" value="1"/>
</dbReference>
<keyword evidence="3" id="KW-1003">Cell membrane</keyword>
<dbReference type="InterPro" id="IPR050366">
    <property type="entry name" value="BP-dependent_transpt_permease"/>
</dbReference>
<dbReference type="GO" id="GO:0055085">
    <property type="term" value="P:transmembrane transport"/>
    <property type="evidence" value="ECO:0007669"/>
    <property type="project" value="InterPro"/>
</dbReference>
<proteinExistence type="inferred from homology"/>
<dbReference type="PANTHER" id="PTHR43386">
    <property type="entry name" value="OLIGOPEPTIDE TRANSPORT SYSTEM PERMEASE PROTEIN APPC"/>
    <property type="match status" value="1"/>
</dbReference>
<evidence type="ECO:0000256" key="5">
    <source>
        <dbReference type="ARBA" id="ARBA00022989"/>
    </source>
</evidence>
<sequence length="300" mass="33469">MEKNIKDPVKTENPTGFSVIVREFKKDKLALFSFFAVTIFIIAVFVASMFIDLQQLQTVDIFRKYETPSFNNFWNFFGRDSGGRSVMGYVIVGARNSITIGVIITIVTTFIGLFVGLCMGYYGGKIDAWGMRIVDFISIMPSVMIIIVFVSIVPKYGIFQFILIFSMFYWTRTTRLARSKTLSETRRDYVNASKTMGTSDLKIMFSEILPNISSIIIVNGTLALASNIGIEVALSFLGFGLPAATPSLGTLISYASKPEIIQYKAYVWLPAALVLLFMMLGINYIGQALRRAADAKQRLG</sequence>
<evidence type="ECO:0000256" key="4">
    <source>
        <dbReference type="ARBA" id="ARBA00022692"/>
    </source>
</evidence>
<dbReference type="RefSeq" id="WP_100026942.1">
    <property type="nucleotide sequence ID" value="NZ_CAUSAS010000012.1"/>
</dbReference>
<feature type="transmembrane region" description="Helical" evidence="7">
    <location>
        <begin position="208"/>
        <end position="226"/>
    </location>
</feature>
<evidence type="ECO:0000256" key="2">
    <source>
        <dbReference type="ARBA" id="ARBA00022448"/>
    </source>
</evidence>
<feature type="transmembrane region" description="Helical" evidence="7">
    <location>
        <begin position="266"/>
        <end position="286"/>
    </location>
</feature>
<dbReference type="Proteomes" id="UP000230781">
    <property type="component" value="Chromosome"/>
</dbReference>
<evidence type="ECO:0000256" key="7">
    <source>
        <dbReference type="RuleBase" id="RU363032"/>
    </source>
</evidence>
<dbReference type="AlphaFoldDB" id="A0A2D3PTM3"/>
<protein>
    <submittedName>
        <fullName evidence="9">Peptide ABC transporter permease</fullName>
    </submittedName>
</protein>
<feature type="transmembrane region" description="Helical" evidence="7">
    <location>
        <begin position="29"/>
        <end position="51"/>
    </location>
</feature>
<comment type="subcellular location">
    <subcellularLocation>
        <location evidence="1 7">Cell membrane</location>
        <topology evidence="1 7">Multi-pass membrane protein</topology>
    </subcellularLocation>
</comment>
<evidence type="ECO:0000256" key="3">
    <source>
        <dbReference type="ARBA" id="ARBA00022475"/>
    </source>
</evidence>
<evidence type="ECO:0000259" key="8">
    <source>
        <dbReference type="PROSITE" id="PS50928"/>
    </source>
</evidence>
<keyword evidence="4 7" id="KW-0812">Transmembrane</keyword>
<dbReference type="CDD" id="cd06261">
    <property type="entry name" value="TM_PBP2"/>
    <property type="match status" value="1"/>
</dbReference>
<keyword evidence="5 7" id="KW-1133">Transmembrane helix</keyword>
<dbReference type="Pfam" id="PF00528">
    <property type="entry name" value="BPD_transp_1"/>
    <property type="match status" value="1"/>
</dbReference>
<dbReference type="Gene3D" id="1.10.3720.10">
    <property type="entry name" value="MetI-like"/>
    <property type="match status" value="1"/>
</dbReference>
<dbReference type="PANTHER" id="PTHR43386:SF1">
    <property type="entry name" value="D,D-DIPEPTIDE TRANSPORT SYSTEM PERMEASE PROTEIN DDPC-RELATED"/>
    <property type="match status" value="1"/>
</dbReference>
<gene>
    <name evidence="9" type="ORF">CTM98_10370</name>
</gene>
<evidence type="ECO:0000313" key="10">
    <source>
        <dbReference type="Proteomes" id="UP000230781"/>
    </source>
</evidence>
<dbReference type="EMBL" id="CP024704">
    <property type="protein sequence ID" value="ATV71019.1"/>
    <property type="molecule type" value="Genomic_DNA"/>
</dbReference>
<reference evidence="9 10" key="1">
    <citation type="submission" date="2017-11" db="EMBL/GenBank/DDBJ databases">
        <title>Genome sequencing of Fusobacterium periodonticum KCOM 2555.</title>
        <authorList>
            <person name="Kook J.-K."/>
            <person name="Park S.-N."/>
            <person name="Lim Y.K."/>
        </authorList>
    </citation>
    <scope>NUCLEOTIDE SEQUENCE [LARGE SCALE GENOMIC DNA]</scope>
    <source>
        <strain evidence="9 10">KCOM 2555</strain>
    </source>
</reference>
<accession>A0A2D3PTM3</accession>
<evidence type="ECO:0000256" key="1">
    <source>
        <dbReference type="ARBA" id="ARBA00004651"/>
    </source>
</evidence>
<evidence type="ECO:0000313" key="9">
    <source>
        <dbReference type="EMBL" id="ATV71019.1"/>
    </source>
</evidence>
<feature type="transmembrane region" description="Helical" evidence="7">
    <location>
        <begin position="98"/>
        <end position="121"/>
    </location>
</feature>
<dbReference type="PROSITE" id="PS50928">
    <property type="entry name" value="ABC_TM1"/>
    <property type="match status" value="1"/>
</dbReference>
<keyword evidence="6 7" id="KW-0472">Membrane</keyword>